<sequence>MKVIQKGIVAFLLMILFQSVFGLKVGYYDNYPLCYDEKGEPKGLFVDVLEKALGKDFAKVRFIFGEFSDLMNQLKDGNIDLLMVIAETKERQEIYSFNEEPIIMNWGVLVSSTHFSDLYQINGKYVAVNKGDIYYKRFKELLDNFGINAEFTEFDTYYDVLSKVNEGEFKYGVVSRLSYLANSEKFRNVTQTSYIFSPVSLKFATKKGTNLEVLKRIDKELTMLKSSGELDELFNSYFLKSRTKMPSIYLPLSVTIIVSLAVTLLLTIYFLTLRLRRLNLLYHSALEKLEFNNGKSSKNNEEINSVYNKNTGLLLLKKYTELSKREKHALSILAIEIGNQNEEAKRTFENTLLSMIRSGDFAFRNDEKSYIVVMYSYGAFVLGSFKKNLTDKIKRAGVDMNIFFGLKIFNPEVNEDIEKTIIDAFYELEKNKESKK</sequence>
<dbReference type="InterPro" id="IPR001638">
    <property type="entry name" value="Solute-binding_3/MltF_N"/>
</dbReference>
<evidence type="ECO:0000259" key="3">
    <source>
        <dbReference type="SMART" id="SM00062"/>
    </source>
</evidence>
<accession>A0A7C5YA89</accession>
<reference evidence="4" key="1">
    <citation type="journal article" date="2020" name="mSystems">
        <title>Genome- and Community-Level Interaction Insights into Carbon Utilization and Element Cycling Functions of Hydrothermarchaeota in Hydrothermal Sediment.</title>
        <authorList>
            <person name="Zhou Z."/>
            <person name="Liu Y."/>
            <person name="Xu W."/>
            <person name="Pan J."/>
            <person name="Luo Z.H."/>
            <person name="Li M."/>
        </authorList>
    </citation>
    <scope>NUCLEOTIDE SEQUENCE [LARGE SCALE GENOMIC DNA]</scope>
    <source>
        <strain evidence="4">SpSt-1088</strain>
    </source>
</reference>
<proteinExistence type="predicted"/>
<keyword evidence="2" id="KW-1133">Transmembrane helix</keyword>
<keyword evidence="2" id="KW-0812">Transmembrane</keyword>
<evidence type="ECO:0000256" key="2">
    <source>
        <dbReference type="SAM" id="Phobius"/>
    </source>
</evidence>
<protein>
    <submittedName>
        <fullName evidence="4">Transporter substrate-binding domain-containing protein</fullName>
    </submittedName>
</protein>
<dbReference type="AlphaFoldDB" id="A0A7C5YA89"/>
<dbReference type="EMBL" id="DRXW01000201">
    <property type="protein sequence ID" value="HHR33933.1"/>
    <property type="molecule type" value="Genomic_DNA"/>
</dbReference>
<dbReference type="SUPFAM" id="SSF53850">
    <property type="entry name" value="Periplasmic binding protein-like II"/>
    <property type="match status" value="1"/>
</dbReference>
<organism evidence="4">
    <name type="scientific">Fervidobacterium nodosum</name>
    <dbReference type="NCBI Taxonomy" id="2424"/>
    <lineage>
        <taxon>Bacteria</taxon>
        <taxon>Thermotogati</taxon>
        <taxon>Thermotogota</taxon>
        <taxon>Thermotogae</taxon>
        <taxon>Thermotogales</taxon>
        <taxon>Fervidobacteriaceae</taxon>
        <taxon>Fervidobacterium</taxon>
    </lineage>
</organism>
<dbReference type="PANTHER" id="PTHR35936">
    <property type="entry name" value="MEMBRANE-BOUND LYTIC MUREIN TRANSGLYCOSYLASE F"/>
    <property type="match status" value="1"/>
</dbReference>
<evidence type="ECO:0000313" key="4">
    <source>
        <dbReference type="EMBL" id="HHR33933.1"/>
    </source>
</evidence>
<dbReference type="Pfam" id="PF00497">
    <property type="entry name" value="SBP_bac_3"/>
    <property type="match status" value="1"/>
</dbReference>
<feature type="transmembrane region" description="Helical" evidence="2">
    <location>
        <begin position="248"/>
        <end position="271"/>
    </location>
</feature>
<dbReference type="SMART" id="SM00062">
    <property type="entry name" value="PBPb"/>
    <property type="match status" value="1"/>
</dbReference>
<dbReference type="Gene3D" id="3.40.190.10">
    <property type="entry name" value="Periplasmic binding protein-like II"/>
    <property type="match status" value="2"/>
</dbReference>
<keyword evidence="1" id="KW-0732">Signal</keyword>
<name>A0A7C5YA89_9BACT</name>
<keyword evidence="2" id="KW-0472">Membrane</keyword>
<feature type="domain" description="Solute-binding protein family 3/N-terminal" evidence="3">
    <location>
        <begin position="22"/>
        <end position="241"/>
    </location>
</feature>
<evidence type="ECO:0000256" key="1">
    <source>
        <dbReference type="ARBA" id="ARBA00022729"/>
    </source>
</evidence>
<comment type="caution">
    <text evidence="4">The sequence shown here is derived from an EMBL/GenBank/DDBJ whole genome shotgun (WGS) entry which is preliminary data.</text>
</comment>
<gene>
    <name evidence="4" type="ORF">ENM46_03190</name>
</gene>